<protein>
    <recommendedName>
        <fullName evidence="13">TonB-dependent receptor plug domain-containing protein</fullName>
    </recommendedName>
</protein>
<keyword evidence="8" id="KW-0472">Membrane</keyword>
<sequence length="1035" mass="111862">MRRLDYSKLAIVAAFLMIPSLVSGQQVSNVSGVVTGAGNLQPLAGATVMVKGTTLGTLTSTEGTFSLDVPQGLTTLVVTYLGYGTAEVEVSGQMQISLEESALALDGVVVTALGVQREKSSLGYSVQDLLGADLTEVPELNLVSALQGQIAGLHITNAGPTGGSARIVIRGASSIAGGNQPLFIVDGIPVDNSAPGNRGYGGIDYGNTVQDIDPANIESVSVLKGPNAAALYGSRASNGAIVITTKSGRTTSGISVTSSLTFEDPLRLPDYQDEYGQGINGEFKFVDGAGAGTWDFVDESWGPKLDGRLIDQFTGPAQPWIAYPNNVRDFFRTGSQWTTNVAFAQSNETGNVRLSLTNTAVEGMAPGEQIDRIGVALRGGTQVTSRLSADASINYTNQEANNRMGTGYDADNPMQSFIWFGRQVDMEALRNYRCTGAETGHTCDANGGQYNWNYNYHNNPFWEQLVNTNEDQRDRILGNVELTYQVNDWITATGRVGRDWYRERRKTVTAFNSLDDAGDGGFSDVNIFDSEINADLIVTGSRQLTPDFLLDVTAGANRRSASYETSAVSVTKLTAPGVYTIDNAAAPPSPTDYESHKEVRSFYGSASLNYRGYLNVDVTGRNDWSSTLPAGSNSYFYPSISSAFVFSRFLDLESDLLSSGKVRASWTRVGNDASPYQLASVFSAQDPYGTVPMFAVPNALPNTSLKPEETTAYEFGADLGFLDERLGFVLTYYNHNTKNQILPVQISGTTGYTSQMLNAGEVANSGLELLLRATPVQTDDFRWDMTVNWSKNNSEVVDLYGDLETLVLGSYWSMNIEARKGEAYGVFYGNGYLKDDDGNWIIDSAGRPQRDTNREILGNYNPDWVGGIHNRVTYGPFALSVLLDGQRGGDIFSVTNWFGEYAGVLESTLRGRGTDFCTPGIVVDGVKADGTPNDVTVCPEKYFGRNYGNQAAGIFDASYLKLRELRLDYVLPDDLTDRLGLSNGSVALIGRNLFLWSDTPNIDPETAFDAGNSQGIEFGQFPTARSIGFVVSMQP</sequence>
<feature type="domain" description="TonB-dependent receptor plug" evidence="11">
    <location>
        <begin position="120"/>
        <end position="240"/>
    </location>
</feature>
<gene>
    <name evidence="12" type="ORF">METZ01_LOCUS65010</name>
</gene>
<evidence type="ECO:0000256" key="4">
    <source>
        <dbReference type="ARBA" id="ARBA00022692"/>
    </source>
</evidence>
<dbReference type="EMBL" id="UINC01004146">
    <property type="protein sequence ID" value="SVA12156.1"/>
    <property type="molecule type" value="Genomic_DNA"/>
</dbReference>
<dbReference type="Pfam" id="PF00593">
    <property type="entry name" value="TonB_dep_Rec_b-barrel"/>
    <property type="match status" value="1"/>
</dbReference>
<dbReference type="SUPFAM" id="SSF49464">
    <property type="entry name" value="Carboxypeptidase regulatory domain-like"/>
    <property type="match status" value="1"/>
</dbReference>
<evidence type="ECO:0000256" key="7">
    <source>
        <dbReference type="ARBA" id="ARBA00023077"/>
    </source>
</evidence>
<evidence type="ECO:0000259" key="10">
    <source>
        <dbReference type="Pfam" id="PF00593"/>
    </source>
</evidence>
<dbReference type="NCBIfam" id="TIGR04056">
    <property type="entry name" value="OMP_RagA_SusC"/>
    <property type="match status" value="1"/>
</dbReference>
<keyword evidence="6" id="KW-0406">Ion transport</keyword>
<keyword evidence="2" id="KW-0813">Transport</keyword>
<evidence type="ECO:0000313" key="12">
    <source>
        <dbReference type="EMBL" id="SVA12156.1"/>
    </source>
</evidence>
<dbReference type="SUPFAM" id="SSF56935">
    <property type="entry name" value="Porins"/>
    <property type="match status" value="1"/>
</dbReference>
<dbReference type="InterPro" id="IPR023996">
    <property type="entry name" value="TonB-dep_OMP_SusC/RagA"/>
</dbReference>
<keyword evidence="4" id="KW-0812">Transmembrane</keyword>
<evidence type="ECO:0000256" key="9">
    <source>
        <dbReference type="ARBA" id="ARBA00023237"/>
    </source>
</evidence>
<dbReference type="InterPro" id="IPR023997">
    <property type="entry name" value="TonB-dep_OMP_SusC/RagA_CS"/>
</dbReference>
<evidence type="ECO:0000256" key="6">
    <source>
        <dbReference type="ARBA" id="ARBA00023065"/>
    </source>
</evidence>
<evidence type="ECO:0000256" key="5">
    <source>
        <dbReference type="ARBA" id="ARBA00023004"/>
    </source>
</evidence>
<dbReference type="PANTHER" id="PTHR32552">
    <property type="entry name" value="FERRICHROME IRON RECEPTOR-RELATED"/>
    <property type="match status" value="1"/>
</dbReference>
<keyword evidence="3" id="KW-0410">Iron transport</keyword>
<dbReference type="InterPro" id="IPR036942">
    <property type="entry name" value="Beta-barrel_TonB_sf"/>
</dbReference>
<dbReference type="Pfam" id="PF07715">
    <property type="entry name" value="Plug"/>
    <property type="match status" value="1"/>
</dbReference>
<evidence type="ECO:0000256" key="8">
    <source>
        <dbReference type="ARBA" id="ARBA00023136"/>
    </source>
</evidence>
<dbReference type="Pfam" id="PF13715">
    <property type="entry name" value="CarbopepD_reg_2"/>
    <property type="match status" value="1"/>
</dbReference>
<evidence type="ECO:0000259" key="11">
    <source>
        <dbReference type="Pfam" id="PF07715"/>
    </source>
</evidence>
<comment type="subcellular location">
    <subcellularLocation>
        <location evidence="1">Cell outer membrane</location>
        <topology evidence="1">Multi-pass membrane protein</topology>
    </subcellularLocation>
</comment>
<evidence type="ECO:0008006" key="13">
    <source>
        <dbReference type="Google" id="ProtNLM"/>
    </source>
</evidence>
<dbReference type="InterPro" id="IPR037066">
    <property type="entry name" value="Plug_dom_sf"/>
</dbReference>
<dbReference type="InterPro" id="IPR012910">
    <property type="entry name" value="Plug_dom"/>
</dbReference>
<dbReference type="GO" id="GO:0006826">
    <property type="term" value="P:iron ion transport"/>
    <property type="evidence" value="ECO:0007669"/>
    <property type="project" value="UniProtKB-KW"/>
</dbReference>
<keyword evidence="5" id="KW-0408">Iron</keyword>
<evidence type="ECO:0000256" key="1">
    <source>
        <dbReference type="ARBA" id="ARBA00004571"/>
    </source>
</evidence>
<dbReference type="Gene3D" id="2.170.130.10">
    <property type="entry name" value="TonB-dependent receptor, plug domain"/>
    <property type="match status" value="1"/>
</dbReference>
<keyword evidence="9" id="KW-0998">Cell outer membrane</keyword>
<organism evidence="12">
    <name type="scientific">marine metagenome</name>
    <dbReference type="NCBI Taxonomy" id="408172"/>
    <lineage>
        <taxon>unclassified sequences</taxon>
        <taxon>metagenomes</taxon>
        <taxon>ecological metagenomes</taxon>
    </lineage>
</organism>
<dbReference type="InterPro" id="IPR039426">
    <property type="entry name" value="TonB-dep_rcpt-like"/>
</dbReference>
<evidence type="ECO:0000256" key="3">
    <source>
        <dbReference type="ARBA" id="ARBA00022496"/>
    </source>
</evidence>
<feature type="domain" description="TonB-dependent receptor-like beta-barrel" evidence="10">
    <location>
        <begin position="448"/>
        <end position="840"/>
    </location>
</feature>
<evidence type="ECO:0000256" key="2">
    <source>
        <dbReference type="ARBA" id="ARBA00022448"/>
    </source>
</evidence>
<dbReference type="PROSITE" id="PS52016">
    <property type="entry name" value="TONB_DEPENDENT_REC_3"/>
    <property type="match status" value="1"/>
</dbReference>
<reference evidence="12" key="1">
    <citation type="submission" date="2018-05" db="EMBL/GenBank/DDBJ databases">
        <authorList>
            <person name="Lanie J.A."/>
            <person name="Ng W.-L."/>
            <person name="Kazmierczak K.M."/>
            <person name="Andrzejewski T.M."/>
            <person name="Davidsen T.M."/>
            <person name="Wayne K.J."/>
            <person name="Tettelin H."/>
            <person name="Glass J.I."/>
            <person name="Rusch D."/>
            <person name="Podicherti R."/>
            <person name="Tsui H.-C.T."/>
            <person name="Winkler M.E."/>
        </authorList>
    </citation>
    <scope>NUCLEOTIDE SEQUENCE</scope>
</reference>
<dbReference type="Gene3D" id="2.40.170.20">
    <property type="entry name" value="TonB-dependent receptor, beta-barrel domain"/>
    <property type="match status" value="1"/>
</dbReference>
<proteinExistence type="predicted"/>
<dbReference type="AlphaFoldDB" id="A0A381T7J9"/>
<name>A0A381T7J9_9ZZZZ</name>
<dbReference type="InterPro" id="IPR000531">
    <property type="entry name" value="Beta-barrel_TonB"/>
</dbReference>
<dbReference type="PANTHER" id="PTHR32552:SF81">
    <property type="entry name" value="TONB-DEPENDENT OUTER MEMBRANE RECEPTOR"/>
    <property type="match status" value="1"/>
</dbReference>
<dbReference type="NCBIfam" id="TIGR04057">
    <property type="entry name" value="SusC_RagA_signa"/>
    <property type="match status" value="1"/>
</dbReference>
<dbReference type="GO" id="GO:0009279">
    <property type="term" value="C:cell outer membrane"/>
    <property type="evidence" value="ECO:0007669"/>
    <property type="project" value="UniProtKB-SubCell"/>
</dbReference>
<keyword evidence="7" id="KW-0798">TonB box</keyword>
<accession>A0A381T7J9</accession>
<dbReference type="Gene3D" id="2.60.40.1120">
    <property type="entry name" value="Carboxypeptidase-like, regulatory domain"/>
    <property type="match status" value="1"/>
</dbReference>
<dbReference type="InterPro" id="IPR008969">
    <property type="entry name" value="CarboxyPept-like_regulatory"/>
</dbReference>